<proteinExistence type="predicted"/>
<sequence length="134" mass="14439">MFTTQPVPSVSVRAQLTAGKQGGLPGFPSLGSDCFGTTTPEGLPVPDARPLATFFFFPWAHFSFFSRTKQVKKKAFSMSLHVDFFRFAFPDEICMAGRPGTVGGVAAQHLDVHGFMLSCRGGNHFASFCSPTAV</sequence>
<dbReference type="AlphaFoldDB" id="K4AGH2"/>
<protein>
    <submittedName>
        <fullName evidence="1">Uncharacterized protein</fullName>
    </submittedName>
</protein>
<keyword evidence="2" id="KW-1185">Reference proteome</keyword>
<accession>K4AGH2</accession>
<evidence type="ECO:0000313" key="2">
    <source>
        <dbReference type="Proteomes" id="UP000004995"/>
    </source>
</evidence>
<dbReference type="InParanoid" id="K4AGH2"/>
<dbReference type="EnsemblPlants" id="KQK91574">
    <property type="protein sequence ID" value="KQK91574"/>
    <property type="gene ID" value="SETIT_037979mg"/>
</dbReference>
<dbReference type="Gramene" id="KQK91574">
    <property type="protein sequence ID" value="KQK91574"/>
    <property type="gene ID" value="SETIT_037979mg"/>
</dbReference>
<dbReference type="HOGENOM" id="CLU_1899832_0_0_1"/>
<organism evidence="1 2">
    <name type="scientific">Setaria italica</name>
    <name type="common">Foxtail millet</name>
    <name type="synonym">Panicum italicum</name>
    <dbReference type="NCBI Taxonomy" id="4555"/>
    <lineage>
        <taxon>Eukaryota</taxon>
        <taxon>Viridiplantae</taxon>
        <taxon>Streptophyta</taxon>
        <taxon>Embryophyta</taxon>
        <taxon>Tracheophyta</taxon>
        <taxon>Spermatophyta</taxon>
        <taxon>Magnoliopsida</taxon>
        <taxon>Liliopsida</taxon>
        <taxon>Poales</taxon>
        <taxon>Poaceae</taxon>
        <taxon>PACMAD clade</taxon>
        <taxon>Panicoideae</taxon>
        <taxon>Panicodae</taxon>
        <taxon>Paniceae</taxon>
        <taxon>Cenchrinae</taxon>
        <taxon>Setaria</taxon>
    </lineage>
</organism>
<name>K4AGH2_SETIT</name>
<dbReference type="EMBL" id="AGNK02006048">
    <property type="status" value="NOT_ANNOTATED_CDS"/>
    <property type="molecule type" value="Genomic_DNA"/>
</dbReference>
<dbReference type="Proteomes" id="UP000004995">
    <property type="component" value="Unassembled WGS sequence"/>
</dbReference>
<evidence type="ECO:0000313" key="1">
    <source>
        <dbReference type="EnsemblPlants" id="KQK91574"/>
    </source>
</evidence>
<reference evidence="2" key="1">
    <citation type="journal article" date="2012" name="Nat. Biotechnol.">
        <title>Reference genome sequence of the model plant Setaria.</title>
        <authorList>
            <person name="Bennetzen J.L."/>
            <person name="Schmutz J."/>
            <person name="Wang H."/>
            <person name="Percifield R."/>
            <person name="Hawkins J."/>
            <person name="Pontaroli A.C."/>
            <person name="Estep M."/>
            <person name="Feng L."/>
            <person name="Vaughn J.N."/>
            <person name="Grimwood J."/>
            <person name="Jenkins J."/>
            <person name="Barry K."/>
            <person name="Lindquist E."/>
            <person name="Hellsten U."/>
            <person name="Deshpande S."/>
            <person name="Wang X."/>
            <person name="Wu X."/>
            <person name="Mitros T."/>
            <person name="Triplett J."/>
            <person name="Yang X."/>
            <person name="Ye C.Y."/>
            <person name="Mauro-Herrera M."/>
            <person name="Wang L."/>
            <person name="Li P."/>
            <person name="Sharma M."/>
            <person name="Sharma R."/>
            <person name="Ronald P.C."/>
            <person name="Panaud O."/>
            <person name="Kellogg E.A."/>
            <person name="Brutnell T.P."/>
            <person name="Doust A.N."/>
            <person name="Tuskan G.A."/>
            <person name="Rokhsar D."/>
            <person name="Devos K.M."/>
        </authorList>
    </citation>
    <scope>NUCLEOTIDE SEQUENCE [LARGE SCALE GENOMIC DNA]</scope>
    <source>
        <strain evidence="2">cv. Yugu1</strain>
    </source>
</reference>
<reference evidence="1" key="2">
    <citation type="submission" date="2018-08" db="UniProtKB">
        <authorList>
            <consortium name="EnsemblPlants"/>
        </authorList>
    </citation>
    <scope>IDENTIFICATION</scope>
    <source>
        <strain evidence="1">Yugu1</strain>
    </source>
</reference>